<name>A0A6L2PXI1_COPFO</name>
<organism evidence="1 2">
    <name type="scientific">Coptotermes formosanus</name>
    <name type="common">Formosan subterranean termite</name>
    <dbReference type="NCBI Taxonomy" id="36987"/>
    <lineage>
        <taxon>Eukaryota</taxon>
        <taxon>Metazoa</taxon>
        <taxon>Ecdysozoa</taxon>
        <taxon>Arthropoda</taxon>
        <taxon>Hexapoda</taxon>
        <taxon>Insecta</taxon>
        <taxon>Pterygota</taxon>
        <taxon>Neoptera</taxon>
        <taxon>Polyneoptera</taxon>
        <taxon>Dictyoptera</taxon>
        <taxon>Blattodea</taxon>
        <taxon>Blattoidea</taxon>
        <taxon>Termitoidae</taxon>
        <taxon>Rhinotermitidae</taxon>
        <taxon>Coptotermes</taxon>
    </lineage>
</organism>
<dbReference type="AlphaFoldDB" id="A0A6L2PXI1"/>
<evidence type="ECO:0000313" key="1">
    <source>
        <dbReference type="EMBL" id="GFG35962.1"/>
    </source>
</evidence>
<dbReference type="PANTHER" id="PTHR47326">
    <property type="entry name" value="TRANSPOSABLE ELEMENT TC3 TRANSPOSASE-LIKE PROTEIN"/>
    <property type="match status" value="1"/>
</dbReference>
<dbReference type="InterPro" id="IPR036397">
    <property type="entry name" value="RNaseH_sf"/>
</dbReference>
<accession>A0A6L2PXI1</accession>
<dbReference type="GO" id="GO:0003676">
    <property type="term" value="F:nucleic acid binding"/>
    <property type="evidence" value="ECO:0007669"/>
    <property type="project" value="InterPro"/>
</dbReference>
<feature type="non-terminal residue" evidence="1">
    <location>
        <position position="1"/>
    </location>
</feature>
<dbReference type="EMBL" id="BLKM01012228">
    <property type="protein sequence ID" value="GFG35962.1"/>
    <property type="molecule type" value="Genomic_DNA"/>
</dbReference>
<comment type="caution">
    <text evidence="1">The sequence shown here is derived from an EMBL/GenBank/DDBJ whole genome shotgun (WGS) entry which is preliminary data.</text>
</comment>
<dbReference type="OrthoDB" id="6620868at2759"/>
<keyword evidence="2" id="KW-1185">Reference proteome</keyword>
<sequence>GTEERTVSKGLWPPRSPDLSTCDFYVWGYLKGKVYKSNPHTLDELRKDIRSAVETIGVPVLRTVYPNMVTRAQRCIYSQGCRFQHLL</sequence>
<proteinExistence type="predicted"/>
<gene>
    <name evidence="1" type="ORF">Cfor_02926</name>
</gene>
<dbReference type="PANTHER" id="PTHR47326:SF1">
    <property type="entry name" value="HTH PSQ-TYPE DOMAIN-CONTAINING PROTEIN"/>
    <property type="match status" value="1"/>
</dbReference>
<reference evidence="2" key="1">
    <citation type="submission" date="2020-01" db="EMBL/GenBank/DDBJ databases">
        <title>Draft genome sequence of the Termite Coptotermes fromosanus.</title>
        <authorList>
            <person name="Itakura S."/>
            <person name="Yosikawa Y."/>
            <person name="Umezawa K."/>
        </authorList>
    </citation>
    <scope>NUCLEOTIDE SEQUENCE [LARGE SCALE GENOMIC DNA]</scope>
</reference>
<evidence type="ECO:0000313" key="2">
    <source>
        <dbReference type="Proteomes" id="UP000502823"/>
    </source>
</evidence>
<dbReference type="Proteomes" id="UP000502823">
    <property type="component" value="Unassembled WGS sequence"/>
</dbReference>
<dbReference type="Gene3D" id="3.30.420.10">
    <property type="entry name" value="Ribonuclease H-like superfamily/Ribonuclease H"/>
    <property type="match status" value="1"/>
</dbReference>
<dbReference type="InParanoid" id="A0A6L2PXI1"/>
<protein>
    <submittedName>
        <fullName evidence="1">Uncharacterized protein</fullName>
    </submittedName>
</protein>